<feature type="region of interest" description="Disordered" evidence="1">
    <location>
        <begin position="1"/>
        <end position="64"/>
    </location>
</feature>
<accession>A0ABW5R494</accession>
<protein>
    <submittedName>
        <fullName evidence="2">Uncharacterized protein</fullName>
    </submittedName>
</protein>
<evidence type="ECO:0000256" key="1">
    <source>
        <dbReference type="SAM" id="MobiDB-lite"/>
    </source>
</evidence>
<comment type="caution">
    <text evidence="2">The sequence shown here is derived from an EMBL/GenBank/DDBJ whole genome shotgun (WGS) entry which is preliminary data.</text>
</comment>
<reference evidence="3" key="1">
    <citation type="journal article" date="2019" name="Int. J. Syst. Evol. Microbiol.">
        <title>The Global Catalogue of Microorganisms (GCM) 10K type strain sequencing project: providing services to taxonomists for standard genome sequencing and annotation.</title>
        <authorList>
            <consortium name="The Broad Institute Genomics Platform"/>
            <consortium name="The Broad Institute Genome Sequencing Center for Infectious Disease"/>
            <person name="Wu L."/>
            <person name="Ma J."/>
        </authorList>
    </citation>
    <scope>NUCLEOTIDE SEQUENCE [LARGE SCALE GENOMIC DNA]</scope>
    <source>
        <strain evidence="3">TISTR 1827</strain>
    </source>
</reference>
<dbReference type="EMBL" id="JBHUMY010000043">
    <property type="protein sequence ID" value="MFD2663492.1"/>
    <property type="molecule type" value="Genomic_DNA"/>
</dbReference>
<dbReference type="RefSeq" id="WP_379279621.1">
    <property type="nucleotide sequence ID" value="NZ_JBHUGT010000011.1"/>
</dbReference>
<proteinExistence type="predicted"/>
<evidence type="ECO:0000313" key="2">
    <source>
        <dbReference type="EMBL" id="MFD2663492.1"/>
    </source>
</evidence>
<organism evidence="2 3">
    <name type="scientific">Paenibacillus thailandensis</name>
    <dbReference type="NCBI Taxonomy" id="393250"/>
    <lineage>
        <taxon>Bacteria</taxon>
        <taxon>Bacillati</taxon>
        <taxon>Bacillota</taxon>
        <taxon>Bacilli</taxon>
        <taxon>Bacillales</taxon>
        <taxon>Paenibacillaceae</taxon>
        <taxon>Paenibacillus</taxon>
    </lineage>
</organism>
<gene>
    <name evidence="2" type="ORF">ACFSW5_24955</name>
</gene>
<name>A0ABW5R494_9BACL</name>
<evidence type="ECO:0000313" key="3">
    <source>
        <dbReference type="Proteomes" id="UP001597493"/>
    </source>
</evidence>
<sequence length="64" mass="6468">MQWRNNGLRDPLNAGPSDTEGAHHAEDDADAGGPSSAARIAGGGTPEDAAAVPASRTARCLRAE</sequence>
<keyword evidence="3" id="KW-1185">Reference proteome</keyword>
<dbReference type="Proteomes" id="UP001597493">
    <property type="component" value="Unassembled WGS sequence"/>
</dbReference>